<protein>
    <submittedName>
        <fullName evidence="1">Uncharacterized protein</fullName>
    </submittedName>
</protein>
<name>A0A1I4IBG3_9LACT</name>
<dbReference type="Proteomes" id="UP000181969">
    <property type="component" value="Unassembled WGS sequence"/>
</dbReference>
<dbReference type="EMBL" id="FOTJ01000015">
    <property type="protein sequence ID" value="SFL51644.1"/>
    <property type="molecule type" value="Genomic_DNA"/>
</dbReference>
<organism evidence="1 2">
    <name type="scientific">Lactococcus garvieae</name>
    <dbReference type="NCBI Taxonomy" id="1363"/>
    <lineage>
        <taxon>Bacteria</taxon>
        <taxon>Bacillati</taxon>
        <taxon>Bacillota</taxon>
        <taxon>Bacilli</taxon>
        <taxon>Lactobacillales</taxon>
        <taxon>Streptococcaceae</taxon>
        <taxon>Lactococcus</taxon>
    </lineage>
</organism>
<dbReference type="AlphaFoldDB" id="A0A1I4IBG3"/>
<accession>A0A1I4IBG3</accession>
<gene>
    <name evidence="1" type="ORF">SAMN05216438_1153</name>
</gene>
<reference evidence="1 2" key="1">
    <citation type="submission" date="2016-10" db="EMBL/GenBank/DDBJ databases">
        <authorList>
            <person name="de Groot N.N."/>
        </authorList>
    </citation>
    <scope>NUCLEOTIDE SEQUENCE [LARGE SCALE GENOMIC DNA]</scope>
    <source>
        <strain evidence="1 2">M79</strain>
    </source>
</reference>
<sequence length="52" mass="6262">MIVYRLRGNRFVSLYCSDVPERSIYPEYDYVSFLLDKNFNYTGGRYPTVKVR</sequence>
<evidence type="ECO:0000313" key="2">
    <source>
        <dbReference type="Proteomes" id="UP000181969"/>
    </source>
</evidence>
<proteinExistence type="predicted"/>
<evidence type="ECO:0000313" key="1">
    <source>
        <dbReference type="EMBL" id="SFL51644.1"/>
    </source>
</evidence>